<proteinExistence type="predicted"/>
<accession>A0A9W6BTF3</accession>
<reference evidence="3 4" key="1">
    <citation type="journal article" date="2023" name="Commun. Biol.">
        <title>Reorganization of the ancestral sex-determining regions during the evolution of trioecy in Pleodorina starrii.</title>
        <authorList>
            <person name="Takahashi K."/>
            <person name="Suzuki S."/>
            <person name="Kawai-Toyooka H."/>
            <person name="Yamamoto K."/>
            <person name="Hamaji T."/>
            <person name="Ootsuki R."/>
            <person name="Yamaguchi H."/>
            <person name="Kawachi M."/>
            <person name="Higashiyama T."/>
            <person name="Nozaki H."/>
        </authorList>
    </citation>
    <scope>NUCLEOTIDE SEQUENCE [LARGE SCALE GENOMIC DNA]</scope>
    <source>
        <strain evidence="3 4">NIES-4479</strain>
    </source>
</reference>
<feature type="region of interest" description="Disordered" evidence="2">
    <location>
        <begin position="370"/>
        <end position="510"/>
    </location>
</feature>
<keyword evidence="1" id="KW-0175">Coiled coil</keyword>
<evidence type="ECO:0000313" key="4">
    <source>
        <dbReference type="Proteomes" id="UP001165080"/>
    </source>
</evidence>
<evidence type="ECO:0000256" key="1">
    <source>
        <dbReference type="SAM" id="Coils"/>
    </source>
</evidence>
<evidence type="ECO:0000313" key="3">
    <source>
        <dbReference type="EMBL" id="GLC58121.1"/>
    </source>
</evidence>
<dbReference type="OrthoDB" id="539465at2759"/>
<dbReference type="EMBL" id="BRXU01000021">
    <property type="protein sequence ID" value="GLC58121.1"/>
    <property type="molecule type" value="Genomic_DNA"/>
</dbReference>
<feature type="compositionally biased region" description="Low complexity" evidence="2">
    <location>
        <begin position="449"/>
        <end position="486"/>
    </location>
</feature>
<organism evidence="3 4">
    <name type="scientific">Pleodorina starrii</name>
    <dbReference type="NCBI Taxonomy" id="330485"/>
    <lineage>
        <taxon>Eukaryota</taxon>
        <taxon>Viridiplantae</taxon>
        <taxon>Chlorophyta</taxon>
        <taxon>core chlorophytes</taxon>
        <taxon>Chlorophyceae</taxon>
        <taxon>CS clade</taxon>
        <taxon>Chlamydomonadales</taxon>
        <taxon>Volvocaceae</taxon>
        <taxon>Pleodorina</taxon>
    </lineage>
</organism>
<protein>
    <submittedName>
        <fullName evidence="3">Uncharacterized protein</fullName>
    </submittedName>
</protein>
<dbReference type="Proteomes" id="UP001165080">
    <property type="component" value="Unassembled WGS sequence"/>
</dbReference>
<evidence type="ECO:0000256" key="2">
    <source>
        <dbReference type="SAM" id="MobiDB-lite"/>
    </source>
</evidence>
<feature type="coiled-coil region" evidence="1">
    <location>
        <begin position="167"/>
        <end position="204"/>
    </location>
</feature>
<dbReference type="AlphaFoldDB" id="A0A9W6BTF3"/>
<gene>
    <name evidence="3" type="primary">PLEST007602</name>
    <name evidence="3" type="ORF">PLESTB_001320600</name>
</gene>
<name>A0A9W6BTF3_9CHLO</name>
<feature type="compositionally biased region" description="Gly residues" evidence="2">
    <location>
        <begin position="435"/>
        <end position="448"/>
    </location>
</feature>
<dbReference type="PANTHER" id="PTHR38019:SF1">
    <property type="entry name" value="N-ACETYLTRANSFERASE DOMAIN-CONTAINING PROTEIN"/>
    <property type="match status" value="1"/>
</dbReference>
<feature type="compositionally biased region" description="Polar residues" evidence="2">
    <location>
        <begin position="488"/>
        <end position="501"/>
    </location>
</feature>
<sequence>MGTMELVPASNAMEASSPLDVRNLGPVVNAAHLQYQRQLKTLQALQKQFELTAESNTAWRDRERRREEKYAYIDQERQTQRENLAEHSNRMAETRAARLEAANRHEEAVRAAAAAKVQAVEDRLARFEVEKADHAVSERQRIAALEAKREATYRANLQMLEGRRQSMLARERKMEEMMRQRDELRQLQAQIKAEEDFLREQQRRSTKLRAEGELAERVANFHAKAAAKDETTARRKKELEDMRRLRGEELRQRFEYIAAQANDAAALAAAERAALAGRIDDKAARGEALAAHREALLAEMQSLRHQMQRQEEYLRSSLARMRQLGAVDLPEEVVRSLEAVQLAGPLMAGAMLGSGRAPPQLLLEGVPEEEAGEWPQPGSGGGSGLATPKAAAAKGRQGRGRRPKSAGPTPRTKRGVSPAIGGSYSARVSPTAGLAVGGSGGGGKGGRAAAGLARPVSAGSASGTASPATPMGPSSPSGGASPYAPYNAPQSTHQAQTQASRTPKPPAALDAEVAAKADTSERAAEAAASGRYTAVHEVARPGSRREEELRVVLQEEIAKESERQGILAKVTDDDERARLVKFFTLEREEARRRILALSSAAQAALYH</sequence>
<dbReference type="PANTHER" id="PTHR38019">
    <property type="entry name" value="KDA ANTIGEN P200, PUTATIVE-RELATED"/>
    <property type="match status" value="1"/>
</dbReference>
<keyword evidence="4" id="KW-1185">Reference proteome</keyword>
<comment type="caution">
    <text evidence="3">The sequence shown here is derived from an EMBL/GenBank/DDBJ whole genome shotgun (WGS) entry which is preliminary data.</text>
</comment>
<feature type="coiled-coil region" evidence="1">
    <location>
        <begin position="77"/>
        <end position="130"/>
    </location>
</feature>